<dbReference type="PANTHER" id="PTHR34814:SF1">
    <property type="entry name" value="NITROSOGUANIDINE RESISTANCE PROTEIN SNG1"/>
    <property type="match status" value="1"/>
</dbReference>
<evidence type="ECO:0000256" key="2">
    <source>
        <dbReference type="SAM" id="Phobius"/>
    </source>
</evidence>
<feature type="transmembrane region" description="Helical" evidence="2">
    <location>
        <begin position="310"/>
        <end position="332"/>
    </location>
</feature>
<evidence type="ECO:0000259" key="3">
    <source>
        <dbReference type="Pfam" id="PF12051"/>
    </source>
</evidence>
<feature type="region of interest" description="Disordered" evidence="1">
    <location>
        <begin position="1"/>
        <end position="33"/>
    </location>
</feature>
<dbReference type="AlphaFoldDB" id="A0A5E8BHX1"/>
<protein>
    <recommendedName>
        <fullName evidence="3">DUF3533 domain-containing protein</fullName>
    </recommendedName>
</protein>
<keyword evidence="5" id="KW-1185">Reference proteome</keyword>
<evidence type="ECO:0000313" key="4">
    <source>
        <dbReference type="EMBL" id="VVT49125.1"/>
    </source>
</evidence>
<feature type="compositionally biased region" description="Polar residues" evidence="1">
    <location>
        <begin position="12"/>
        <end position="28"/>
    </location>
</feature>
<dbReference type="Proteomes" id="UP000398389">
    <property type="component" value="Unassembled WGS sequence"/>
</dbReference>
<feature type="compositionally biased region" description="Basic and acidic residues" evidence="1">
    <location>
        <begin position="1"/>
        <end position="11"/>
    </location>
</feature>
<feature type="transmembrane region" description="Helical" evidence="2">
    <location>
        <begin position="69"/>
        <end position="88"/>
    </location>
</feature>
<dbReference type="GeneID" id="43580936"/>
<feature type="transmembrane region" description="Helical" evidence="2">
    <location>
        <begin position="268"/>
        <end position="289"/>
    </location>
</feature>
<accession>A0A5E8BHX1</accession>
<proteinExistence type="predicted"/>
<gene>
    <name evidence="4" type="ORF">SAPINGB_P002116</name>
</gene>
<feature type="domain" description="DUF3533" evidence="3">
    <location>
        <begin position="68"/>
        <end position="443"/>
    </location>
</feature>
<dbReference type="EMBL" id="CABVLU010000002">
    <property type="protein sequence ID" value="VVT49125.1"/>
    <property type="molecule type" value="Genomic_DNA"/>
</dbReference>
<sequence length="481" mass="54524">MELQKNEEHNFSESLFTDNSSQSSTIETLPQVPHQPPELPLGPFQQHDLFSPHVKELHIQIWLHSLRNLVFMSVCVLAILSVFWGSMYGRGDRVHNLNVWIINYDSNPNSFVGPMFLNYIESLGYPKNYLGYQIIDPSSYDGDLTTVAHDTIEEKAWGFITIAPNASSYLVENLQFPQHDFNSSNLITFWYPEARMETVYRDIVVPQINNISTAFTFTFRQYWLDHINSTLNLSQRTTIVETNVDIIANPIDITVINLIPFTGNISSAILTTGLIFLIIVSFFQIPFFAPVHQIMLGKVKFLQYMVYRPFINYVSVLFLSLAFSLVSLAFQGDFTVKFGRAGFVVYWMINFLAMNALGGASENVGTIIFNVYPQAIGFWLIFWVCSNSSTSFAPLELLPEVYKVGKALPVHNAQMAIRTILFGTKNQLGLNVGVFFGWVGVNYLISFPCMIFVKKYKTFQAKKVAAVATANAIETSNLEKF</sequence>
<keyword evidence="2" id="KW-1133">Transmembrane helix</keyword>
<name>A0A5E8BHX1_9ASCO</name>
<dbReference type="OrthoDB" id="2140105at2759"/>
<dbReference type="Pfam" id="PF12051">
    <property type="entry name" value="DUF3533"/>
    <property type="match status" value="1"/>
</dbReference>
<evidence type="ECO:0000256" key="1">
    <source>
        <dbReference type="SAM" id="MobiDB-lite"/>
    </source>
</evidence>
<organism evidence="4 5">
    <name type="scientific">Magnusiomyces paraingens</name>
    <dbReference type="NCBI Taxonomy" id="2606893"/>
    <lineage>
        <taxon>Eukaryota</taxon>
        <taxon>Fungi</taxon>
        <taxon>Dikarya</taxon>
        <taxon>Ascomycota</taxon>
        <taxon>Saccharomycotina</taxon>
        <taxon>Dipodascomycetes</taxon>
        <taxon>Dipodascales</taxon>
        <taxon>Dipodascaceae</taxon>
        <taxon>Magnusiomyces</taxon>
    </lineage>
</organism>
<dbReference type="InterPro" id="IPR022703">
    <property type="entry name" value="DUF3533"/>
</dbReference>
<feature type="transmembrane region" description="Helical" evidence="2">
    <location>
        <begin position="432"/>
        <end position="453"/>
    </location>
</feature>
<reference evidence="4 5" key="1">
    <citation type="submission" date="2019-09" db="EMBL/GenBank/DDBJ databases">
        <authorList>
            <person name="Brejova B."/>
        </authorList>
    </citation>
    <scope>NUCLEOTIDE SEQUENCE [LARGE SCALE GENOMIC DNA]</scope>
</reference>
<dbReference type="InterPro" id="IPR053001">
    <property type="entry name" value="MNNG_permease-like"/>
</dbReference>
<keyword evidence="2" id="KW-0812">Transmembrane</keyword>
<evidence type="ECO:0000313" key="5">
    <source>
        <dbReference type="Proteomes" id="UP000398389"/>
    </source>
</evidence>
<dbReference type="GO" id="GO:0016020">
    <property type="term" value="C:membrane"/>
    <property type="evidence" value="ECO:0007669"/>
    <property type="project" value="TreeGrafter"/>
</dbReference>
<dbReference type="PANTHER" id="PTHR34814">
    <property type="entry name" value="NITROSOGUANIDINE RESISTANCE PROTEIN SNG1"/>
    <property type="match status" value="1"/>
</dbReference>
<keyword evidence="2" id="KW-0472">Membrane</keyword>
<dbReference type="RefSeq" id="XP_031852727.1">
    <property type="nucleotide sequence ID" value="XM_031996836.1"/>
</dbReference>